<keyword evidence="3" id="KW-1185">Reference proteome</keyword>
<evidence type="ECO:0000313" key="3">
    <source>
        <dbReference type="Proteomes" id="UP001276659"/>
    </source>
</evidence>
<organism evidence="2 3">
    <name type="scientific">Lepraria neglecta</name>
    <dbReference type="NCBI Taxonomy" id="209136"/>
    <lineage>
        <taxon>Eukaryota</taxon>
        <taxon>Fungi</taxon>
        <taxon>Dikarya</taxon>
        <taxon>Ascomycota</taxon>
        <taxon>Pezizomycotina</taxon>
        <taxon>Lecanoromycetes</taxon>
        <taxon>OSLEUM clade</taxon>
        <taxon>Lecanoromycetidae</taxon>
        <taxon>Lecanorales</taxon>
        <taxon>Lecanorineae</taxon>
        <taxon>Stereocaulaceae</taxon>
        <taxon>Lepraria</taxon>
    </lineage>
</organism>
<proteinExistence type="predicted"/>
<accession>A0AAD9Z1P0</accession>
<dbReference type="EMBL" id="JASNWA010000009">
    <property type="protein sequence ID" value="KAK3170069.1"/>
    <property type="molecule type" value="Genomic_DNA"/>
</dbReference>
<feature type="domain" description="DUF7580" evidence="1">
    <location>
        <begin position="199"/>
        <end position="531"/>
    </location>
</feature>
<dbReference type="Proteomes" id="UP001276659">
    <property type="component" value="Unassembled WGS sequence"/>
</dbReference>
<dbReference type="PANTHER" id="PTHR35186">
    <property type="entry name" value="ANK_REP_REGION DOMAIN-CONTAINING PROTEIN"/>
    <property type="match status" value="1"/>
</dbReference>
<name>A0AAD9Z1P0_9LECA</name>
<reference evidence="2" key="1">
    <citation type="submission" date="2022-11" db="EMBL/GenBank/DDBJ databases">
        <title>Chromosomal genome sequence assembly and mating type (MAT) locus characterization of the leprose asexual lichenized fungus Lepraria neglecta (Nyl.) Erichsen.</title>
        <authorList>
            <person name="Allen J.L."/>
            <person name="Pfeffer B."/>
        </authorList>
    </citation>
    <scope>NUCLEOTIDE SEQUENCE</scope>
    <source>
        <strain evidence="2">Allen 5258</strain>
    </source>
</reference>
<sequence length="539" mass="61098">MVTGVETAGLVLAAFPIIVSGLSCYVQGVQTIRYWRRFRRELTVYAQTLETQRICYLNTLEELLDGIVASDEELAALLSDPKGDAWHKPEYKERLQARLEHSYDTYFLTLTNMIEALVDLGEKLGIDVKGTVLWDEHSFLERELKKMKIVLSKSVYSELLEKIEKANRDLRELTHQNISLEPIRRKRRSRRRNTTDFKVIRRHATSLHDVIINGRTWKCKCKDHHVASLRLETRPRTLTESKSKHRFRMLLGKGQGGKIAQSRSDWREIEVEPVEFAGDQADTGFSDAMSSLASASAPIDTAEKGIGFLTDDGAIKHYLYLVKSNTGANIRTVSLDDLLSSTQLGSSAFLLARGDRLHIAVTLASSVLQLDRTSWLKTQWRSSDIFFHMEGEFASMTSKQCFKHPYLSWKLSSMGEEQDHPAESSALKTRVVRSEPLLALGLALTELCFGKNLSEMQRPEEIDSNETLTRLNTAHRLLGDVYNESGGRYGDVVQRCLFCLFDMRDVSLDNEDFQDAVYDNIVSPLIQDLETFKGAGSMT</sequence>
<comment type="caution">
    <text evidence="2">The sequence shown here is derived from an EMBL/GenBank/DDBJ whole genome shotgun (WGS) entry which is preliminary data.</text>
</comment>
<protein>
    <recommendedName>
        <fullName evidence="1">DUF7580 domain-containing protein</fullName>
    </recommendedName>
</protein>
<evidence type="ECO:0000313" key="2">
    <source>
        <dbReference type="EMBL" id="KAK3170069.1"/>
    </source>
</evidence>
<evidence type="ECO:0000259" key="1">
    <source>
        <dbReference type="Pfam" id="PF24476"/>
    </source>
</evidence>
<dbReference type="InterPro" id="IPR056002">
    <property type="entry name" value="DUF7580"/>
</dbReference>
<dbReference type="AlphaFoldDB" id="A0AAD9Z1P0"/>
<dbReference type="PANTHER" id="PTHR35186:SF4">
    <property type="entry name" value="PRION-INHIBITION AND PROPAGATION HELO DOMAIN-CONTAINING PROTEIN"/>
    <property type="match status" value="1"/>
</dbReference>
<gene>
    <name evidence="2" type="ORF">OEA41_009454</name>
</gene>
<dbReference type="Pfam" id="PF24476">
    <property type="entry name" value="DUF7580"/>
    <property type="match status" value="1"/>
</dbReference>